<feature type="region of interest" description="Disordered" evidence="1">
    <location>
        <begin position="256"/>
        <end position="295"/>
    </location>
</feature>
<dbReference type="Proteomes" id="UP001189429">
    <property type="component" value="Unassembled WGS sequence"/>
</dbReference>
<comment type="caution">
    <text evidence="2">The sequence shown here is derived from an EMBL/GenBank/DDBJ whole genome shotgun (WGS) entry which is preliminary data.</text>
</comment>
<feature type="compositionally biased region" description="Basic and acidic residues" evidence="1">
    <location>
        <begin position="1526"/>
        <end position="1540"/>
    </location>
</feature>
<reference evidence="2" key="1">
    <citation type="submission" date="2023-10" db="EMBL/GenBank/DDBJ databases">
        <authorList>
            <person name="Chen Y."/>
            <person name="Shah S."/>
            <person name="Dougan E. K."/>
            <person name="Thang M."/>
            <person name="Chan C."/>
        </authorList>
    </citation>
    <scope>NUCLEOTIDE SEQUENCE [LARGE SCALE GENOMIC DNA]</scope>
</reference>
<proteinExistence type="predicted"/>
<sequence>MAFREILAEAFIAADAARGLKMRVEALAAHFSNPCNTCCVNAPLQRLPRCPAARAALSGQGGEGEPLVARRTGRSCAPRRPPARGAPLPAEGVGGEVPAPARVGRWRPRAILGAFLAMRGLQSGGAGASEALSFSLGDGPGPRLVSQTGWGAEVAMRPPSFAGGADEGDGATSPRIPLRCGARRNLTREGRCAAAPPWAGGRLRAKPESLATRAPRRLERGDGSALSLAGCDVAPEWGEQRAEVVLKERGCKPVEVLRHARKPKSKGNNADVSRQDAQNHSAALAPRSSRGAKSSQAACEARRDCGDLFLLLHLLELLAAAGDLLNHCPETVVYAGDDCANRWATMLRAPDRPNKFAGRLRGALWVTEGGIFDAERRLESGELHMRRVAELLDERLNSVRGARSAVAAVRLAVGDWPGGQGDGRPPRARLAEAADAAASAVCAQAACQARKPRAFQTCACCAAQQRSEKLHSEFLAGDRCTKGRAQCAECLSPQRHHRRRPLMPRVELASSAVDFPRDNCGGSPTSSKILLHKRRAPPEAPEGKLLRAFGRVAFAKIHLSSKGADAAARQGPWQGQQSWRQKFLLHGMQGTAATFGNGSAFHATRSFPPEPDVLRDTFVAVFAGVPDCALACAKSVPAGKALDDVAPARGPASATAGAQAETSARACLRMEGRAGRAATNPRMSRLEDQRGEDTFKLRWRAQALETNNCQAWAGAGDMAKPAEVAWIPAKDDPRFLQLPTNGDEDPPKQVEGRLCCSVTHLIKNLFSREGMEYDVPADDERYVVSPISRFRSSYYGVHLLCSLILEVTGATDSACTFMKTDERFGPPSHFVTPNLADTRQPLILTVQEEEYTFDNDLTEAEEVTFSEMSQRIAAVAVGQGKLERLRLVTNGMAADLMGAPAAFGPLAAALGLVEAQGGGSLHLRILVRLLQDQLRVLLDVLQRDEARFQERLNLWMPQAAQRRIAAPPPPFGPNEKLRFSADGGAEMATAEQFGVEGEMGPQEFWLYDGETVGAAAGAPAGPLPSDERIGENCRDARELVIGCGIHHCSPSCYKYHSDKKFGSKIGRRFFYNAKDSTKCAAVVSARCTVDAQDMRRVLPPRPWTEGSELEPPANEGGRKSYNHSLYPQRYSDLSVGACEDWGWFQHLNTASAEKWDLVAVADSLEISRELAICDSLAVDGDDAALAKLQRDLERRALATFVGAHNASCRVISRVAKGGPSMGDVPCTLLDGALRPNSQRGDRGAQAEGDAGDEAQSTAAGKRRRDFKRALPVLTRFETCFRRASWKGGCEIVFPMLVGRLSCMAHRCWMVFARKSTHLAAVSRRSTGQRAATLGRRQLQREGAAARVSPDVEEFDAIEYAHHAFQIASASGGSLRDATKIQGRSAEPARRLDAPRDHPIVRDMSTCIYCILVHRAELQMHVRPARELGPEGSGGRARHVDIAFDSSHSAARNWIQGLAAEPRAPEPDGFQFASAESSAEAHHLMKSPLLRPVHLPDPGGPSDTKESGAAVGRSSERDAAASSPRGGQEHAPDRADSEGRPSTRGSPEFLRATCGNNSFACHSTR</sequence>
<keyword evidence="3" id="KW-1185">Reference proteome</keyword>
<name>A0ABN9UU45_9DINO</name>
<evidence type="ECO:0000313" key="3">
    <source>
        <dbReference type="Proteomes" id="UP001189429"/>
    </source>
</evidence>
<gene>
    <name evidence="2" type="ORF">PCOR1329_LOCUS51020</name>
</gene>
<feature type="compositionally biased region" description="Polar residues" evidence="1">
    <location>
        <begin position="1553"/>
        <end position="1564"/>
    </location>
</feature>
<feature type="compositionally biased region" description="Polar residues" evidence="1">
    <location>
        <begin position="266"/>
        <end position="281"/>
    </location>
</feature>
<accession>A0ABN9UU45</accession>
<protein>
    <submittedName>
        <fullName evidence="2">Uncharacterized protein</fullName>
    </submittedName>
</protein>
<evidence type="ECO:0000313" key="2">
    <source>
        <dbReference type="EMBL" id="CAK0862670.1"/>
    </source>
</evidence>
<organism evidence="2 3">
    <name type="scientific">Prorocentrum cordatum</name>
    <dbReference type="NCBI Taxonomy" id="2364126"/>
    <lineage>
        <taxon>Eukaryota</taxon>
        <taxon>Sar</taxon>
        <taxon>Alveolata</taxon>
        <taxon>Dinophyceae</taxon>
        <taxon>Prorocentrales</taxon>
        <taxon>Prorocentraceae</taxon>
        <taxon>Prorocentrum</taxon>
    </lineage>
</organism>
<feature type="region of interest" description="Disordered" evidence="1">
    <location>
        <begin position="1461"/>
        <end position="1564"/>
    </location>
</feature>
<feature type="region of interest" description="Disordered" evidence="1">
    <location>
        <begin position="1232"/>
        <end position="1262"/>
    </location>
</feature>
<evidence type="ECO:0000256" key="1">
    <source>
        <dbReference type="SAM" id="MobiDB-lite"/>
    </source>
</evidence>
<dbReference type="EMBL" id="CAUYUJ010016183">
    <property type="protein sequence ID" value="CAK0862670.1"/>
    <property type="molecule type" value="Genomic_DNA"/>
</dbReference>
<feature type="region of interest" description="Disordered" evidence="1">
    <location>
        <begin position="58"/>
        <end position="99"/>
    </location>
</feature>
<feature type="region of interest" description="Disordered" evidence="1">
    <location>
        <begin position="1098"/>
        <end position="1119"/>
    </location>
</feature>